<evidence type="ECO:0000313" key="1">
    <source>
        <dbReference type="EMBL" id="AZQ63506.1"/>
    </source>
</evidence>
<dbReference type="EMBL" id="CP034562">
    <property type="protein sequence ID" value="AZQ63506.1"/>
    <property type="molecule type" value="Genomic_DNA"/>
</dbReference>
<name>A0A3Q9FSI7_9BACT</name>
<dbReference type="GO" id="GO:0016740">
    <property type="term" value="F:transferase activity"/>
    <property type="evidence" value="ECO:0007669"/>
    <property type="project" value="UniProtKB-KW"/>
</dbReference>
<dbReference type="SUPFAM" id="SSF53448">
    <property type="entry name" value="Nucleotide-diphospho-sugar transferases"/>
    <property type="match status" value="1"/>
</dbReference>
<protein>
    <submittedName>
        <fullName evidence="1">Glycosyltransferase family 2 protein</fullName>
    </submittedName>
</protein>
<sequence length="288" mass="33488">MKVSGFSFIRNAIKYDYPVVEAIRSILPLCDEVVVAVGNSDDDTLNLIQNIDPKIRIVETVWDDKLREGGKVLAIETNKAFEAVSKNTDWCFYIQGDEALHEDYIPIVKKAMEEYKDQDNVDGLLFNYKHFYGSFDYIGASTQWYRREIRVIKNNPSIYSYKDAQGFRKNDNQKLNVKHIDAYIYHYGWVRPPKKMMSKQQNFGSLYNGGNKNTVSNLEFDYSNIDALDLFTGSHPKVMHERIASTNWKFDKDISKKNYAPKEIFKQTIKKLTGGYIIGEYKNYKIVK</sequence>
<reference evidence="1 2" key="1">
    <citation type="submission" date="2018-12" db="EMBL/GenBank/DDBJ databases">
        <title>Flammeovirga pectinis sp. nov., isolated from the gut of the Korean scallop, Patinopecten yessoensis.</title>
        <authorList>
            <person name="Bae J.-W."/>
            <person name="Jeong Y.-S."/>
            <person name="Kang W."/>
        </authorList>
    </citation>
    <scope>NUCLEOTIDE SEQUENCE [LARGE SCALE GENOMIC DNA]</scope>
    <source>
        <strain evidence="1 2">L12M1</strain>
    </source>
</reference>
<dbReference type="KEGG" id="fll:EI427_15130"/>
<dbReference type="AlphaFoldDB" id="A0A3Q9FSI7"/>
<dbReference type="OrthoDB" id="9815923at2"/>
<dbReference type="Gene3D" id="3.90.550.10">
    <property type="entry name" value="Spore Coat Polysaccharide Biosynthesis Protein SpsA, Chain A"/>
    <property type="match status" value="1"/>
</dbReference>
<keyword evidence="1" id="KW-0808">Transferase</keyword>
<gene>
    <name evidence="1" type="ORF">EI427_15130</name>
</gene>
<dbReference type="InterPro" id="IPR029044">
    <property type="entry name" value="Nucleotide-diphossugar_trans"/>
</dbReference>
<accession>A0A3Q9FSI7</accession>
<evidence type="ECO:0000313" key="2">
    <source>
        <dbReference type="Proteomes" id="UP000267268"/>
    </source>
</evidence>
<dbReference type="RefSeq" id="WP_126616167.1">
    <property type="nucleotide sequence ID" value="NZ_CP034562.1"/>
</dbReference>
<dbReference type="Proteomes" id="UP000267268">
    <property type="component" value="Chromosome 1"/>
</dbReference>
<keyword evidence="2" id="KW-1185">Reference proteome</keyword>
<proteinExistence type="predicted"/>
<organism evidence="1 2">
    <name type="scientific">Flammeovirga pectinis</name>
    <dbReference type="NCBI Taxonomy" id="2494373"/>
    <lineage>
        <taxon>Bacteria</taxon>
        <taxon>Pseudomonadati</taxon>
        <taxon>Bacteroidota</taxon>
        <taxon>Cytophagia</taxon>
        <taxon>Cytophagales</taxon>
        <taxon>Flammeovirgaceae</taxon>
        <taxon>Flammeovirga</taxon>
    </lineage>
</organism>